<proteinExistence type="predicted"/>
<feature type="region of interest" description="Disordered" evidence="1">
    <location>
        <begin position="174"/>
        <end position="199"/>
    </location>
</feature>
<reference evidence="3" key="2">
    <citation type="journal article" date="2012" name="PLoS ONE">
        <title>A Deeply Branching Thermophilic Bacterium with an Ancient Acetyl-CoA Pathway Dominates a Subsurface Ecosystem.</title>
        <authorList>
            <person name="Takami H."/>
            <person name="Noguchi H."/>
            <person name="Takaki Y."/>
            <person name="Uchiyama I."/>
            <person name="Toyoda A."/>
            <person name="Nishi S."/>
            <person name="Chee G.-J."/>
            <person name="Arai W."/>
            <person name="Nunoura T."/>
            <person name="Itoh T."/>
            <person name="Hattori M."/>
            <person name="Takai K."/>
        </authorList>
    </citation>
    <scope>NUCLEOTIDE SEQUENCE</scope>
</reference>
<evidence type="ECO:0000313" key="3">
    <source>
        <dbReference type="EMBL" id="BAL53819.1"/>
    </source>
</evidence>
<keyword evidence="2" id="KW-1133">Transmembrane helix</keyword>
<name>H5SCD3_9BACT</name>
<protein>
    <submittedName>
        <fullName evidence="3">Hypothetical conserved protein</fullName>
    </submittedName>
</protein>
<sequence>MKMLWLAFVLGAILSWGTYVPTLHEGQKALGEGKPAAGAVRAFLCVGLAYFLTAVLVPLALLHFDLAGGEKLTFVSHGEWNWRGLGFATLAGAAGAAGALCIIFSIKSGGNPLFIAPLVFAGAPIVNTLVSLTWHPPAAGLRPSPLFYIGLVLAALGAGLVLYAKADLDTRSRQHASPSAASQVSSARTPAQQSHHATG</sequence>
<reference evidence="3" key="1">
    <citation type="journal article" date="2005" name="Environ. Microbiol.">
        <title>Genetic and functional properties of uncultivated thermophilic crenarchaeotes from a subsurface gold mine as revealed by analysis of genome fragments.</title>
        <authorList>
            <person name="Nunoura T."/>
            <person name="Hirayama H."/>
            <person name="Takami H."/>
            <person name="Oida H."/>
            <person name="Nishi S."/>
            <person name="Shimamura S."/>
            <person name="Suzuki Y."/>
            <person name="Inagaki F."/>
            <person name="Takai K."/>
            <person name="Nealson K.H."/>
            <person name="Horikoshi K."/>
        </authorList>
    </citation>
    <scope>NUCLEOTIDE SEQUENCE</scope>
</reference>
<keyword evidence="2" id="KW-0472">Membrane</keyword>
<accession>H5SCD3</accession>
<feature type="transmembrane region" description="Helical" evidence="2">
    <location>
        <begin position="112"/>
        <end position="134"/>
    </location>
</feature>
<feature type="transmembrane region" description="Helical" evidence="2">
    <location>
        <begin position="41"/>
        <end position="64"/>
    </location>
</feature>
<evidence type="ECO:0000256" key="2">
    <source>
        <dbReference type="SAM" id="Phobius"/>
    </source>
</evidence>
<evidence type="ECO:0000256" key="1">
    <source>
        <dbReference type="SAM" id="MobiDB-lite"/>
    </source>
</evidence>
<dbReference type="EMBL" id="AP011668">
    <property type="protein sequence ID" value="BAL53819.1"/>
    <property type="molecule type" value="Genomic_DNA"/>
</dbReference>
<organism evidence="3">
    <name type="scientific">uncultured Planctomycetota bacterium</name>
    <dbReference type="NCBI Taxonomy" id="120965"/>
    <lineage>
        <taxon>Bacteria</taxon>
        <taxon>Pseudomonadati</taxon>
        <taxon>Planctomycetota</taxon>
        <taxon>environmental samples</taxon>
    </lineage>
</organism>
<gene>
    <name evidence="3" type="ORF">HGMM_F09D09C13</name>
</gene>
<feature type="compositionally biased region" description="Low complexity" evidence="1">
    <location>
        <begin position="176"/>
        <end position="187"/>
    </location>
</feature>
<feature type="transmembrane region" description="Helical" evidence="2">
    <location>
        <begin position="146"/>
        <end position="164"/>
    </location>
</feature>
<dbReference type="AlphaFoldDB" id="H5SCD3"/>
<feature type="compositionally biased region" description="Polar residues" evidence="1">
    <location>
        <begin position="188"/>
        <end position="199"/>
    </location>
</feature>
<feature type="transmembrane region" description="Helical" evidence="2">
    <location>
        <begin position="85"/>
        <end position="106"/>
    </location>
</feature>
<keyword evidence="2" id="KW-0812">Transmembrane</keyword>